<evidence type="ECO:0000313" key="4">
    <source>
        <dbReference type="RefSeq" id="XP_010916196.1"/>
    </source>
</evidence>
<evidence type="ECO:0000256" key="2">
    <source>
        <dbReference type="SAM" id="MobiDB-lite"/>
    </source>
</evidence>
<dbReference type="Pfam" id="PF04520">
    <property type="entry name" value="Senescence_reg"/>
    <property type="match status" value="1"/>
</dbReference>
<feature type="region of interest" description="Disordered" evidence="2">
    <location>
        <begin position="1"/>
        <end position="71"/>
    </location>
</feature>
<evidence type="ECO:0000313" key="3">
    <source>
        <dbReference type="Proteomes" id="UP000504607"/>
    </source>
</evidence>
<accession>A0A6I9QWF3</accession>
<reference evidence="4" key="1">
    <citation type="submission" date="2025-08" db="UniProtKB">
        <authorList>
            <consortium name="RefSeq"/>
        </authorList>
    </citation>
    <scope>IDENTIFICATION</scope>
</reference>
<comment type="similarity">
    <text evidence="1">Belongs to the senescence regulator S40 family.</text>
</comment>
<organism evidence="3 4">
    <name type="scientific">Elaeis guineensis var. tenera</name>
    <name type="common">Oil palm</name>
    <dbReference type="NCBI Taxonomy" id="51953"/>
    <lineage>
        <taxon>Eukaryota</taxon>
        <taxon>Viridiplantae</taxon>
        <taxon>Streptophyta</taxon>
        <taxon>Embryophyta</taxon>
        <taxon>Tracheophyta</taxon>
        <taxon>Spermatophyta</taxon>
        <taxon>Magnoliopsida</taxon>
        <taxon>Liliopsida</taxon>
        <taxon>Arecaceae</taxon>
        <taxon>Arecoideae</taxon>
        <taxon>Cocoseae</taxon>
        <taxon>Elaeidinae</taxon>
        <taxon>Elaeis</taxon>
    </lineage>
</organism>
<keyword evidence="3" id="KW-1185">Reference proteome</keyword>
<protein>
    <submittedName>
        <fullName evidence="4">Uncharacterized protein LOC105041090</fullName>
    </submittedName>
</protein>
<dbReference type="RefSeq" id="XP_010916196.1">
    <property type="nucleotide sequence ID" value="XM_010917894.3"/>
</dbReference>
<sequence length="116" mass="12430">MEELYEADVMWPDDENRPMGASNGRVSPKRTRRRGQGAASTAPVEIPTAGRGRGGESVGEDDGAAELIPPHVLVSRSKTVGKMASSLCSGQGRTLKGRDLSRFRNSVLRMTGFLEG</sequence>
<dbReference type="InterPro" id="IPR007608">
    <property type="entry name" value="Senescence_reg_S40"/>
</dbReference>
<dbReference type="InParanoid" id="A0A6I9QWF3"/>
<name>A0A6I9QWF3_ELAGV</name>
<dbReference type="PANTHER" id="PTHR33083:SF87">
    <property type="entry name" value="OS01G0727500 PROTEIN"/>
    <property type="match status" value="1"/>
</dbReference>
<dbReference type="GO" id="GO:0010150">
    <property type="term" value="P:leaf senescence"/>
    <property type="evidence" value="ECO:0007669"/>
    <property type="project" value="UniProtKB-ARBA"/>
</dbReference>
<dbReference type="PANTHER" id="PTHR33083">
    <property type="entry name" value="EXPRESSED PROTEIN"/>
    <property type="match status" value="1"/>
</dbReference>
<dbReference type="AlphaFoldDB" id="A0A6I9QWF3"/>
<dbReference type="Proteomes" id="UP000504607">
    <property type="component" value="Chromosome 1"/>
</dbReference>
<dbReference type="OrthoDB" id="672058at2759"/>
<proteinExistence type="inferred from homology"/>
<gene>
    <name evidence="4" type="primary">LOC105041090</name>
</gene>
<evidence type="ECO:0000256" key="1">
    <source>
        <dbReference type="ARBA" id="ARBA00034773"/>
    </source>
</evidence>